<dbReference type="SUPFAM" id="SSF56349">
    <property type="entry name" value="DNA breaking-rejoining enzymes"/>
    <property type="match status" value="1"/>
</dbReference>
<evidence type="ECO:0000256" key="2">
    <source>
        <dbReference type="ARBA" id="ARBA00023125"/>
    </source>
</evidence>
<evidence type="ECO:0000259" key="5">
    <source>
        <dbReference type="PROSITE" id="PS51898"/>
    </source>
</evidence>
<comment type="caution">
    <text evidence="7">The sequence shown here is derived from an EMBL/GenBank/DDBJ whole genome shotgun (WGS) entry which is preliminary data.</text>
</comment>
<organism evidence="7 8">
    <name type="scientific">Actinotalea ferrariae CF5-4</name>
    <dbReference type="NCBI Taxonomy" id="948458"/>
    <lineage>
        <taxon>Bacteria</taxon>
        <taxon>Bacillati</taxon>
        <taxon>Actinomycetota</taxon>
        <taxon>Actinomycetes</taxon>
        <taxon>Micrococcales</taxon>
        <taxon>Cellulomonadaceae</taxon>
        <taxon>Actinotalea</taxon>
    </lineage>
</organism>
<dbReference type="InterPro" id="IPR010998">
    <property type="entry name" value="Integrase_recombinase_N"/>
</dbReference>
<dbReference type="GO" id="GO:0003677">
    <property type="term" value="F:DNA binding"/>
    <property type="evidence" value="ECO:0007669"/>
    <property type="project" value="UniProtKB-UniRule"/>
</dbReference>
<keyword evidence="8" id="KW-1185">Reference proteome</keyword>
<evidence type="ECO:0000313" key="7">
    <source>
        <dbReference type="EMBL" id="EYR62159.1"/>
    </source>
</evidence>
<sequence length="291" mass="31423">MTTAPQTWDRAIAAYCLSLHAAGRRPRTVELYRHYLRNAATRLGSPSPWTVTGSHLEQLLAGLDRTSRATRRGDPQQGAAARKSMRTALAGFYRWARRHGYIDVDPCVDLPGVRVPAGRPRPAPESVVRATLAAADDRVRLMVLLAVLAGLRAGEVACVHRDDILDGGWLLVHGKGGKQRTVPLLDDDLADAIASATGWVFPNGRGSHLTANHVSKLIARAMPEGWTAHTLRHRFGTRVYAGSRDLLATARLLGHASPQTTLTYVQMPEDHLREAVAAAALIGVAASRGIA</sequence>
<keyword evidence="2 4" id="KW-0238">DNA-binding</keyword>
<dbReference type="PANTHER" id="PTHR30349:SF64">
    <property type="entry name" value="PROPHAGE INTEGRASE INTD-RELATED"/>
    <property type="match status" value="1"/>
</dbReference>
<reference evidence="7 8" key="1">
    <citation type="submission" date="2014-01" db="EMBL/GenBank/DDBJ databases">
        <title>Actinotalea ferrariae CF5-4.</title>
        <authorList>
            <person name="Chen F."/>
            <person name="Li Y."/>
            <person name="Wang G."/>
        </authorList>
    </citation>
    <scope>NUCLEOTIDE SEQUENCE [LARGE SCALE GENOMIC DNA]</scope>
    <source>
        <strain evidence="7 8">CF5-4</strain>
    </source>
</reference>
<evidence type="ECO:0000256" key="4">
    <source>
        <dbReference type="PROSITE-ProRule" id="PRU01248"/>
    </source>
</evidence>
<dbReference type="GO" id="GO:0006310">
    <property type="term" value="P:DNA recombination"/>
    <property type="evidence" value="ECO:0007669"/>
    <property type="project" value="UniProtKB-KW"/>
</dbReference>
<dbReference type="PROSITE" id="PS51900">
    <property type="entry name" value="CB"/>
    <property type="match status" value="1"/>
</dbReference>
<evidence type="ECO:0000259" key="6">
    <source>
        <dbReference type="PROSITE" id="PS51900"/>
    </source>
</evidence>
<dbReference type="InterPro" id="IPR011010">
    <property type="entry name" value="DNA_brk_join_enz"/>
</dbReference>
<dbReference type="AlphaFoldDB" id="A0A021VLQ7"/>
<evidence type="ECO:0000256" key="3">
    <source>
        <dbReference type="ARBA" id="ARBA00023172"/>
    </source>
</evidence>
<dbReference type="RefSeq" id="WP_216699477.1">
    <property type="nucleotide sequence ID" value="NZ_AXCW01000314.1"/>
</dbReference>
<dbReference type="InterPro" id="IPR002104">
    <property type="entry name" value="Integrase_catalytic"/>
</dbReference>
<dbReference type="PROSITE" id="PS51898">
    <property type="entry name" value="TYR_RECOMBINASE"/>
    <property type="match status" value="1"/>
</dbReference>
<protein>
    <submittedName>
        <fullName evidence="7">Integrase</fullName>
    </submittedName>
</protein>
<name>A0A021VLQ7_9CELL</name>
<dbReference type="InterPro" id="IPR013762">
    <property type="entry name" value="Integrase-like_cat_sf"/>
</dbReference>
<dbReference type="PANTHER" id="PTHR30349">
    <property type="entry name" value="PHAGE INTEGRASE-RELATED"/>
    <property type="match status" value="1"/>
</dbReference>
<gene>
    <name evidence="7" type="ORF">N866_11185</name>
</gene>
<accession>A0A021VLQ7</accession>
<proteinExistence type="inferred from homology"/>
<dbReference type="Pfam" id="PF00589">
    <property type="entry name" value="Phage_integrase"/>
    <property type="match status" value="1"/>
</dbReference>
<dbReference type="CDD" id="cd00397">
    <property type="entry name" value="DNA_BRE_C"/>
    <property type="match status" value="1"/>
</dbReference>
<comment type="similarity">
    <text evidence="1">Belongs to the 'phage' integrase family.</text>
</comment>
<feature type="domain" description="Tyr recombinase" evidence="5">
    <location>
        <begin position="118"/>
        <end position="277"/>
    </location>
</feature>
<dbReference type="InterPro" id="IPR050090">
    <property type="entry name" value="Tyrosine_recombinase_XerCD"/>
</dbReference>
<dbReference type="Gene3D" id="1.10.443.10">
    <property type="entry name" value="Intergrase catalytic core"/>
    <property type="match status" value="1"/>
</dbReference>
<evidence type="ECO:0000313" key="8">
    <source>
        <dbReference type="Proteomes" id="UP000019753"/>
    </source>
</evidence>
<feature type="domain" description="Core-binding (CB)" evidence="6">
    <location>
        <begin position="6"/>
        <end position="97"/>
    </location>
</feature>
<dbReference type="Gene3D" id="1.10.150.130">
    <property type="match status" value="1"/>
</dbReference>
<keyword evidence="3" id="KW-0233">DNA recombination</keyword>
<evidence type="ECO:0000256" key="1">
    <source>
        <dbReference type="ARBA" id="ARBA00008857"/>
    </source>
</evidence>
<dbReference type="EMBL" id="AXCW01000314">
    <property type="protein sequence ID" value="EYR62159.1"/>
    <property type="molecule type" value="Genomic_DNA"/>
</dbReference>
<dbReference type="GO" id="GO:0015074">
    <property type="term" value="P:DNA integration"/>
    <property type="evidence" value="ECO:0007669"/>
    <property type="project" value="InterPro"/>
</dbReference>
<dbReference type="Proteomes" id="UP000019753">
    <property type="component" value="Unassembled WGS sequence"/>
</dbReference>
<dbReference type="InterPro" id="IPR044068">
    <property type="entry name" value="CB"/>
</dbReference>